<dbReference type="Gene3D" id="1.10.10.10">
    <property type="entry name" value="Winged helix-like DNA-binding domain superfamily/Winged helix DNA-binding domain"/>
    <property type="match status" value="1"/>
</dbReference>
<dbReference type="KEGG" id="mdu:MDUV_44570"/>
<dbReference type="PRINTS" id="PR00598">
    <property type="entry name" value="HTHMARR"/>
</dbReference>
<dbReference type="EMBL" id="AP022563">
    <property type="protein sequence ID" value="BBX19597.1"/>
    <property type="molecule type" value="Genomic_DNA"/>
</dbReference>
<protein>
    <submittedName>
        <fullName evidence="1">MarR family transcriptional regulator</fullName>
    </submittedName>
</protein>
<reference evidence="1 2" key="1">
    <citation type="journal article" date="2019" name="Emerg. Microbes Infect.">
        <title>Comprehensive subspecies identification of 175 nontuberculous mycobacteria species based on 7547 genomic profiles.</title>
        <authorList>
            <person name="Matsumoto Y."/>
            <person name="Kinjo T."/>
            <person name="Motooka D."/>
            <person name="Nabeya D."/>
            <person name="Jung N."/>
            <person name="Uechi K."/>
            <person name="Horii T."/>
            <person name="Iida T."/>
            <person name="Fujita J."/>
            <person name="Nakamura S."/>
        </authorList>
    </citation>
    <scope>NUCLEOTIDE SEQUENCE [LARGE SCALE GENOMIC DNA]</scope>
    <source>
        <strain evidence="1 2">JCM 6396</strain>
    </source>
</reference>
<gene>
    <name evidence="1" type="ORF">MDUV_44570</name>
</gene>
<dbReference type="GO" id="GO:0003700">
    <property type="term" value="F:DNA-binding transcription factor activity"/>
    <property type="evidence" value="ECO:0007669"/>
    <property type="project" value="InterPro"/>
</dbReference>
<dbReference type="Proteomes" id="UP000467006">
    <property type="component" value="Chromosome"/>
</dbReference>
<dbReference type="PANTHER" id="PTHR33164:SF57">
    <property type="entry name" value="MARR-FAMILY TRANSCRIPTIONAL REGULATOR"/>
    <property type="match status" value="1"/>
</dbReference>
<dbReference type="InterPro" id="IPR000835">
    <property type="entry name" value="HTH_MarR-typ"/>
</dbReference>
<name>A0A7I7K6F3_9MYCO</name>
<dbReference type="PANTHER" id="PTHR33164">
    <property type="entry name" value="TRANSCRIPTIONAL REGULATOR, MARR FAMILY"/>
    <property type="match status" value="1"/>
</dbReference>
<evidence type="ECO:0000313" key="2">
    <source>
        <dbReference type="Proteomes" id="UP000467006"/>
    </source>
</evidence>
<evidence type="ECO:0000313" key="1">
    <source>
        <dbReference type="EMBL" id="BBX19597.1"/>
    </source>
</evidence>
<proteinExistence type="predicted"/>
<dbReference type="InterPro" id="IPR039422">
    <property type="entry name" value="MarR/SlyA-like"/>
</dbReference>
<sequence length="157" mass="17073">MPPSSYSPFDALDDLLTRIHIARLRPNWRRRLLDPAGPVGSVSTLRVLRAVEQCELTGGGASVRDVADYLAVEQSTASRTVAAVVAAGLLTKTMSADDQRRCELLLTEDGRAALSAVTDRRRELVAEAVADWPRADVETLVSLLDRLADRFESAGSR</sequence>
<dbReference type="SUPFAM" id="SSF46785">
    <property type="entry name" value="Winged helix' DNA-binding domain"/>
    <property type="match status" value="1"/>
</dbReference>
<dbReference type="Pfam" id="PF12802">
    <property type="entry name" value="MarR_2"/>
    <property type="match status" value="1"/>
</dbReference>
<dbReference type="SMART" id="SM00347">
    <property type="entry name" value="HTH_MARR"/>
    <property type="match status" value="1"/>
</dbReference>
<dbReference type="InterPro" id="IPR036390">
    <property type="entry name" value="WH_DNA-bd_sf"/>
</dbReference>
<dbReference type="PROSITE" id="PS50995">
    <property type="entry name" value="HTH_MARR_2"/>
    <property type="match status" value="1"/>
</dbReference>
<organism evidence="1 2">
    <name type="scientific">Mycolicibacterium duvalii</name>
    <dbReference type="NCBI Taxonomy" id="39688"/>
    <lineage>
        <taxon>Bacteria</taxon>
        <taxon>Bacillati</taxon>
        <taxon>Actinomycetota</taxon>
        <taxon>Actinomycetes</taxon>
        <taxon>Mycobacteriales</taxon>
        <taxon>Mycobacteriaceae</taxon>
        <taxon>Mycolicibacterium</taxon>
    </lineage>
</organism>
<accession>A0A7I7K6F3</accession>
<dbReference type="InterPro" id="IPR036388">
    <property type="entry name" value="WH-like_DNA-bd_sf"/>
</dbReference>
<dbReference type="GO" id="GO:0006950">
    <property type="term" value="P:response to stress"/>
    <property type="evidence" value="ECO:0007669"/>
    <property type="project" value="TreeGrafter"/>
</dbReference>
<dbReference type="AlphaFoldDB" id="A0A7I7K6F3"/>
<keyword evidence="2" id="KW-1185">Reference proteome</keyword>